<dbReference type="PROSITE" id="PS00108">
    <property type="entry name" value="PROTEIN_KINASE_ST"/>
    <property type="match status" value="1"/>
</dbReference>
<reference evidence="15" key="1">
    <citation type="submission" date="2020-05" db="EMBL/GenBank/DDBJ databases">
        <title>Phylogenomic resolution of chytrid fungi.</title>
        <authorList>
            <person name="Stajich J.E."/>
            <person name="Amses K."/>
            <person name="Simmons R."/>
            <person name="Seto K."/>
            <person name="Myers J."/>
            <person name="Bonds A."/>
            <person name="Quandt C.A."/>
            <person name="Barry K."/>
            <person name="Liu P."/>
            <person name="Grigoriev I."/>
            <person name="Longcore J.E."/>
            <person name="James T.Y."/>
        </authorList>
    </citation>
    <scope>NUCLEOTIDE SEQUENCE</scope>
    <source>
        <strain evidence="15">JEL0318</strain>
    </source>
</reference>
<dbReference type="Proteomes" id="UP001212841">
    <property type="component" value="Unassembled WGS sequence"/>
</dbReference>
<evidence type="ECO:0000313" key="16">
    <source>
        <dbReference type="Proteomes" id="UP001212841"/>
    </source>
</evidence>
<accession>A0AAD5X1V9</accession>
<keyword evidence="4" id="KW-0723">Serine/threonine-protein kinase</keyword>
<evidence type="ECO:0000256" key="10">
    <source>
        <dbReference type="ARBA" id="ARBA00047899"/>
    </source>
</evidence>
<evidence type="ECO:0000256" key="5">
    <source>
        <dbReference type="ARBA" id="ARBA00022553"/>
    </source>
</evidence>
<keyword evidence="8" id="KW-0418">Kinase</keyword>
<evidence type="ECO:0000313" key="15">
    <source>
        <dbReference type="EMBL" id="KAJ3046674.1"/>
    </source>
</evidence>
<comment type="caution">
    <text evidence="15">The sequence shown here is derived from an EMBL/GenBank/DDBJ whole genome shotgun (WGS) entry which is preliminary data.</text>
</comment>
<dbReference type="PANTHER" id="PTHR24346">
    <property type="entry name" value="MAP/MICROTUBULE AFFINITY-REGULATING KINASE"/>
    <property type="match status" value="1"/>
</dbReference>
<proteinExistence type="inferred from homology"/>
<keyword evidence="5" id="KW-0597">Phosphoprotein</keyword>
<feature type="compositionally biased region" description="Low complexity" evidence="13">
    <location>
        <begin position="657"/>
        <end position="668"/>
    </location>
</feature>
<evidence type="ECO:0000256" key="8">
    <source>
        <dbReference type="ARBA" id="ARBA00022777"/>
    </source>
</evidence>
<feature type="compositionally biased region" description="Polar residues" evidence="13">
    <location>
        <begin position="1"/>
        <end position="21"/>
    </location>
</feature>
<gene>
    <name evidence="15" type="ORF">HK097_000643</name>
</gene>
<sequence length="851" mass="93296">MTTAPQRNRPSLQIDATNVPQVSGPRTPVSTGSVRSSASSASPANAPQRAQSAGGGQRIGPYALGKTLGVGSTGRVKLGTHIETGHRVAIKIIPKESLGAPQVSHHTRDQSSSSSQPTGASPQSQSRTGSPAPPSPLNKKLEREITIMKLIQHPNVLQLYDVYETDKELFLILEHVEGGELFDYLVKKGRLTESEGLQFFQQIMFGIDFCHRHLICHRDLKPENLLLDRDLNVKIADFGMASLQVTGKMLETSCGSPHYASPEIIKGVKYDGAPADIWSCGVILYALLTGNLPFDDENIRRLLGKVKSGMYFIPDHVSPEAKDLIKKMLVVDPARRITMKEIFRHPWFRSQQPKNGESNYPAPVDTVKMTHPIDDPNAIDPDIIQSLGLLGWGNEDELIGALMSSEPNMEKVFYNLLYQRKWEFFEHYDIRSLNEWDVEGGPRRRADSYSNLLSDRGSSRFDLFRSEVSLSPLIDKPSHGQHRKSIDELRQRSTDELASSSSKTKDVSRSVDELRGDGEDRRERRTGGDRRKSVDELGSKPTVEEGVQRRKTVSPGPVSSANRIAAVTNSAVRVSSPLSTSTTFFDENEMAQAQGTASPLPPLPTFDHMRARSASSNSTTSSKRAPSPSPVSLREDPKRKLTINIPAAGGEQVPAQVSAGSSVSASSGDGETPGRAKSQNDLLAAGGLGTPKFHRKKAEVPPTPVITSSPKRSWFANLFHFKPEVFTLLSTRGVEETLAYVEQQLLANEVKLQPRKEGGFRCKFDSQNSSAPSQTSMSDSPVGSVLSDSPETSSPTLPNSTSGQGFKSTKFKVDVVPDEEGCRISFVQQQGSFTTFQMVVDRIKSRWEIGK</sequence>
<evidence type="ECO:0000256" key="3">
    <source>
        <dbReference type="ARBA" id="ARBA00012513"/>
    </source>
</evidence>
<dbReference type="GO" id="GO:0005524">
    <property type="term" value="F:ATP binding"/>
    <property type="evidence" value="ECO:0007669"/>
    <property type="project" value="UniProtKB-UniRule"/>
</dbReference>
<evidence type="ECO:0000259" key="14">
    <source>
        <dbReference type="PROSITE" id="PS50011"/>
    </source>
</evidence>
<comment type="subcellular location">
    <subcellularLocation>
        <location evidence="1">Bud neck</location>
    </subcellularLocation>
</comment>
<dbReference type="SMART" id="SM00220">
    <property type="entry name" value="S_TKc"/>
    <property type="match status" value="1"/>
</dbReference>
<keyword evidence="16" id="KW-1185">Reference proteome</keyword>
<evidence type="ECO:0000256" key="12">
    <source>
        <dbReference type="PROSITE-ProRule" id="PRU10141"/>
    </source>
</evidence>
<dbReference type="Pfam" id="PF00069">
    <property type="entry name" value="Pkinase"/>
    <property type="match status" value="1"/>
</dbReference>
<comment type="catalytic activity">
    <reaction evidence="11">
        <text>L-seryl-[protein] + ATP = O-phospho-L-seryl-[protein] + ADP + H(+)</text>
        <dbReference type="Rhea" id="RHEA:17989"/>
        <dbReference type="Rhea" id="RHEA-COMP:9863"/>
        <dbReference type="Rhea" id="RHEA-COMP:11604"/>
        <dbReference type="ChEBI" id="CHEBI:15378"/>
        <dbReference type="ChEBI" id="CHEBI:29999"/>
        <dbReference type="ChEBI" id="CHEBI:30616"/>
        <dbReference type="ChEBI" id="CHEBI:83421"/>
        <dbReference type="ChEBI" id="CHEBI:456216"/>
        <dbReference type="EC" id="2.7.11.1"/>
    </reaction>
</comment>
<feature type="region of interest" description="Disordered" evidence="13">
    <location>
        <begin position="761"/>
        <end position="805"/>
    </location>
</feature>
<feature type="compositionally biased region" description="Polar residues" evidence="13">
    <location>
        <begin position="765"/>
        <end position="805"/>
    </location>
</feature>
<dbReference type="InterPro" id="IPR008271">
    <property type="entry name" value="Ser/Thr_kinase_AS"/>
</dbReference>
<dbReference type="Gene3D" id="3.30.200.20">
    <property type="entry name" value="Phosphorylase Kinase, domain 1"/>
    <property type="match status" value="1"/>
</dbReference>
<dbReference type="AlphaFoldDB" id="A0AAD5X1V9"/>
<keyword evidence="9 12" id="KW-0067">ATP-binding</keyword>
<dbReference type="GO" id="GO:0005935">
    <property type="term" value="C:cellular bud neck"/>
    <property type="evidence" value="ECO:0007669"/>
    <property type="project" value="UniProtKB-SubCell"/>
</dbReference>
<comment type="catalytic activity">
    <reaction evidence="10">
        <text>L-threonyl-[protein] + ATP = O-phospho-L-threonyl-[protein] + ADP + H(+)</text>
        <dbReference type="Rhea" id="RHEA:46608"/>
        <dbReference type="Rhea" id="RHEA-COMP:11060"/>
        <dbReference type="Rhea" id="RHEA-COMP:11605"/>
        <dbReference type="ChEBI" id="CHEBI:15378"/>
        <dbReference type="ChEBI" id="CHEBI:30013"/>
        <dbReference type="ChEBI" id="CHEBI:30616"/>
        <dbReference type="ChEBI" id="CHEBI:61977"/>
        <dbReference type="ChEBI" id="CHEBI:456216"/>
        <dbReference type="EC" id="2.7.11.1"/>
    </reaction>
</comment>
<evidence type="ECO:0000256" key="9">
    <source>
        <dbReference type="ARBA" id="ARBA00022840"/>
    </source>
</evidence>
<dbReference type="SUPFAM" id="SSF56112">
    <property type="entry name" value="Protein kinase-like (PK-like)"/>
    <property type="match status" value="1"/>
</dbReference>
<dbReference type="GO" id="GO:0035556">
    <property type="term" value="P:intracellular signal transduction"/>
    <property type="evidence" value="ECO:0007669"/>
    <property type="project" value="TreeGrafter"/>
</dbReference>
<evidence type="ECO:0000256" key="7">
    <source>
        <dbReference type="ARBA" id="ARBA00022741"/>
    </source>
</evidence>
<keyword evidence="7 12" id="KW-0547">Nucleotide-binding</keyword>
<feature type="compositionally biased region" description="Low complexity" evidence="13">
    <location>
        <begin position="612"/>
        <end position="626"/>
    </location>
</feature>
<feature type="compositionally biased region" description="Low complexity" evidence="13">
    <location>
        <begin position="110"/>
        <end position="126"/>
    </location>
</feature>
<evidence type="ECO:0000256" key="2">
    <source>
        <dbReference type="ARBA" id="ARBA00010791"/>
    </source>
</evidence>
<protein>
    <recommendedName>
        <fullName evidence="3">non-specific serine/threonine protein kinase</fullName>
        <ecNumber evidence="3">2.7.11.1</ecNumber>
    </recommendedName>
</protein>
<dbReference type="GO" id="GO:0005940">
    <property type="term" value="C:septin ring"/>
    <property type="evidence" value="ECO:0007669"/>
    <property type="project" value="UniProtKB-ARBA"/>
</dbReference>
<evidence type="ECO:0000256" key="13">
    <source>
        <dbReference type="SAM" id="MobiDB-lite"/>
    </source>
</evidence>
<feature type="compositionally biased region" description="Low complexity" evidence="13">
    <location>
        <begin position="35"/>
        <end position="52"/>
    </location>
</feature>
<organism evidence="15 16">
    <name type="scientific">Rhizophlyctis rosea</name>
    <dbReference type="NCBI Taxonomy" id="64517"/>
    <lineage>
        <taxon>Eukaryota</taxon>
        <taxon>Fungi</taxon>
        <taxon>Fungi incertae sedis</taxon>
        <taxon>Chytridiomycota</taxon>
        <taxon>Chytridiomycota incertae sedis</taxon>
        <taxon>Chytridiomycetes</taxon>
        <taxon>Rhizophlyctidales</taxon>
        <taxon>Rhizophlyctidaceae</taxon>
        <taxon>Rhizophlyctis</taxon>
    </lineage>
</organism>
<dbReference type="FunFam" id="1.10.510.10:FF:000394">
    <property type="entry name" value="Serine/threonine-protein kinase HSL1"/>
    <property type="match status" value="1"/>
</dbReference>
<feature type="compositionally biased region" description="Basic and acidic residues" evidence="13">
    <location>
        <begin position="484"/>
        <end position="495"/>
    </location>
</feature>
<dbReference type="InterPro" id="IPR011009">
    <property type="entry name" value="Kinase-like_dom_sf"/>
</dbReference>
<feature type="compositionally biased region" description="Basic and acidic residues" evidence="13">
    <location>
        <begin position="503"/>
        <end position="548"/>
    </location>
</feature>
<feature type="region of interest" description="Disordered" evidence="13">
    <location>
        <begin position="94"/>
        <end position="138"/>
    </location>
</feature>
<keyword evidence="6" id="KW-0808">Transferase</keyword>
<feature type="region of interest" description="Disordered" evidence="13">
    <location>
        <begin position="591"/>
        <end position="704"/>
    </location>
</feature>
<dbReference type="EMBL" id="JADGJD010001117">
    <property type="protein sequence ID" value="KAJ3046674.1"/>
    <property type="molecule type" value="Genomic_DNA"/>
</dbReference>
<evidence type="ECO:0000256" key="4">
    <source>
        <dbReference type="ARBA" id="ARBA00022527"/>
    </source>
</evidence>
<dbReference type="GO" id="GO:0004674">
    <property type="term" value="F:protein serine/threonine kinase activity"/>
    <property type="evidence" value="ECO:0007669"/>
    <property type="project" value="UniProtKB-KW"/>
</dbReference>
<dbReference type="InterPro" id="IPR000719">
    <property type="entry name" value="Prot_kinase_dom"/>
</dbReference>
<dbReference type="EC" id="2.7.11.1" evidence="3"/>
<feature type="region of interest" description="Disordered" evidence="13">
    <location>
        <begin position="1"/>
        <end position="59"/>
    </location>
</feature>
<dbReference type="CDD" id="cd14081">
    <property type="entry name" value="STKc_BRSK1_2"/>
    <property type="match status" value="1"/>
</dbReference>
<feature type="region of interest" description="Disordered" evidence="13">
    <location>
        <begin position="473"/>
        <end position="561"/>
    </location>
</feature>
<name>A0AAD5X1V9_9FUNG</name>
<dbReference type="Gene3D" id="1.10.510.10">
    <property type="entry name" value="Transferase(Phosphotransferase) domain 1"/>
    <property type="match status" value="1"/>
</dbReference>
<evidence type="ECO:0000256" key="6">
    <source>
        <dbReference type="ARBA" id="ARBA00022679"/>
    </source>
</evidence>
<feature type="domain" description="Protein kinase" evidence="14">
    <location>
        <begin position="62"/>
        <end position="348"/>
    </location>
</feature>
<dbReference type="PANTHER" id="PTHR24346:SF110">
    <property type="entry name" value="NON-SPECIFIC SERINE_THREONINE PROTEIN KINASE"/>
    <property type="match status" value="1"/>
</dbReference>
<dbReference type="PROSITE" id="PS50011">
    <property type="entry name" value="PROTEIN_KINASE_DOM"/>
    <property type="match status" value="1"/>
</dbReference>
<evidence type="ECO:0000256" key="11">
    <source>
        <dbReference type="ARBA" id="ARBA00048679"/>
    </source>
</evidence>
<dbReference type="PROSITE" id="PS00107">
    <property type="entry name" value="PROTEIN_KINASE_ATP"/>
    <property type="match status" value="1"/>
</dbReference>
<feature type="binding site" evidence="12">
    <location>
        <position position="91"/>
    </location>
    <ligand>
        <name>ATP</name>
        <dbReference type="ChEBI" id="CHEBI:30616"/>
    </ligand>
</feature>
<evidence type="ECO:0000256" key="1">
    <source>
        <dbReference type="ARBA" id="ARBA00004266"/>
    </source>
</evidence>
<dbReference type="InterPro" id="IPR017441">
    <property type="entry name" value="Protein_kinase_ATP_BS"/>
</dbReference>
<comment type="similarity">
    <text evidence="2">Belongs to the protein kinase superfamily. CAMK Ser/Thr protein kinase family. NIM1 subfamily.</text>
</comment>